<reference evidence="2" key="1">
    <citation type="submission" date="2022-05" db="EMBL/GenBank/DDBJ databases">
        <authorList>
            <person name="Jo J.-H."/>
            <person name="Im W.-T."/>
        </authorList>
    </citation>
    <scope>NUCLEOTIDE SEQUENCE</scope>
    <source>
        <strain evidence="2">RG327</strain>
    </source>
</reference>
<comment type="caution">
    <text evidence="2">The sequence shown here is derived from an EMBL/GenBank/DDBJ whole genome shotgun (WGS) entry which is preliminary data.</text>
</comment>
<feature type="domain" description="HTH marR-type" evidence="1">
    <location>
        <begin position="1"/>
        <end position="91"/>
    </location>
</feature>
<organism evidence="2 3">
    <name type="scientific">Sphingomonas anseongensis</name>
    <dbReference type="NCBI Taxonomy" id="2908207"/>
    <lineage>
        <taxon>Bacteria</taxon>
        <taxon>Pseudomonadati</taxon>
        <taxon>Pseudomonadota</taxon>
        <taxon>Alphaproteobacteria</taxon>
        <taxon>Sphingomonadales</taxon>
        <taxon>Sphingomonadaceae</taxon>
        <taxon>Sphingomonas</taxon>
    </lineage>
</organism>
<evidence type="ECO:0000259" key="1">
    <source>
        <dbReference type="PROSITE" id="PS50995"/>
    </source>
</evidence>
<dbReference type="SUPFAM" id="SSF46785">
    <property type="entry name" value="Winged helix' DNA-binding domain"/>
    <property type="match status" value="1"/>
</dbReference>
<dbReference type="InterPro" id="IPR036388">
    <property type="entry name" value="WH-like_DNA-bd_sf"/>
</dbReference>
<evidence type="ECO:0000313" key="3">
    <source>
        <dbReference type="Proteomes" id="UP001165343"/>
    </source>
</evidence>
<evidence type="ECO:0000313" key="2">
    <source>
        <dbReference type="EMBL" id="MCL6678840.1"/>
    </source>
</evidence>
<dbReference type="InterPro" id="IPR000835">
    <property type="entry name" value="HTH_MarR-typ"/>
</dbReference>
<dbReference type="InterPro" id="IPR036390">
    <property type="entry name" value="WH_DNA-bd_sf"/>
</dbReference>
<gene>
    <name evidence="2" type="ORF">LZ519_05845</name>
</gene>
<dbReference type="Proteomes" id="UP001165343">
    <property type="component" value="Unassembled WGS sequence"/>
</dbReference>
<dbReference type="EMBL" id="JAMGBC010000001">
    <property type="protein sequence ID" value="MCL6678840.1"/>
    <property type="molecule type" value="Genomic_DNA"/>
</dbReference>
<accession>A0ABT0REY3</accession>
<sequence length="91" mass="9824">MPVDATGPAWDLLLVLFGLPPAEGDLCVGDLAIRAEIPRTTTVRWLRELHRHGFVTLSSNKRDKRAVSVKLTPAGQRAMEACFASAGLKVG</sequence>
<proteinExistence type="predicted"/>
<name>A0ABT0REY3_9SPHN</name>
<dbReference type="Pfam" id="PF01047">
    <property type="entry name" value="MarR"/>
    <property type="match status" value="1"/>
</dbReference>
<protein>
    <submittedName>
        <fullName evidence="2">MarR family transcriptional regulator</fullName>
    </submittedName>
</protein>
<dbReference type="RefSeq" id="WP_249867773.1">
    <property type="nucleotide sequence ID" value="NZ_JAMGBC010000001.1"/>
</dbReference>
<dbReference type="PROSITE" id="PS50995">
    <property type="entry name" value="HTH_MARR_2"/>
    <property type="match status" value="1"/>
</dbReference>
<keyword evidence="3" id="KW-1185">Reference proteome</keyword>
<dbReference type="Gene3D" id="1.10.10.10">
    <property type="entry name" value="Winged helix-like DNA-binding domain superfamily/Winged helix DNA-binding domain"/>
    <property type="match status" value="1"/>
</dbReference>